<dbReference type="Proteomes" id="UP000253319">
    <property type="component" value="Unassembled WGS sequence"/>
</dbReference>
<feature type="transmembrane region" description="Helical" evidence="1">
    <location>
        <begin position="36"/>
        <end position="55"/>
    </location>
</feature>
<dbReference type="EMBL" id="QLST01000008">
    <property type="protein sequence ID" value="RBA28355.1"/>
    <property type="molecule type" value="Genomic_DNA"/>
</dbReference>
<feature type="transmembrane region" description="Helical" evidence="1">
    <location>
        <begin position="7"/>
        <end position="24"/>
    </location>
</feature>
<evidence type="ECO:0000256" key="1">
    <source>
        <dbReference type="SAM" id="Phobius"/>
    </source>
</evidence>
<evidence type="ECO:0000313" key="3">
    <source>
        <dbReference type="Proteomes" id="UP000253319"/>
    </source>
</evidence>
<keyword evidence="1" id="KW-0472">Membrane</keyword>
<feature type="transmembrane region" description="Helical" evidence="1">
    <location>
        <begin position="133"/>
        <end position="155"/>
    </location>
</feature>
<proteinExistence type="predicted"/>
<dbReference type="OrthoDB" id="5766000at2"/>
<dbReference type="RefSeq" id="WP_113989121.1">
    <property type="nucleotide sequence ID" value="NZ_QLST01000008.1"/>
</dbReference>
<evidence type="ECO:0000313" key="2">
    <source>
        <dbReference type="EMBL" id="RBA28355.1"/>
    </source>
</evidence>
<dbReference type="Pfam" id="PF13858">
    <property type="entry name" value="DUF4199"/>
    <property type="match status" value="1"/>
</dbReference>
<keyword evidence="3" id="KW-1185">Reference proteome</keyword>
<comment type="caution">
    <text evidence="2">The sequence shown here is derived from an EMBL/GenBank/DDBJ whole genome shotgun (WGS) entry which is preliminary data.</text>
</comment>
<name>A0A365P1G8_9FLAO</name>
<protein>
    <submittedName>
        <fullName evidence="2">DUF4199 domain-containing protein</fullName>
    </submittedName>
</protein>
<sequence>MKKFAIEIKWGFIIIVAQLLWMLLEKQLGYHDIKIKWQMLFTMLVVLPLFALYFFGLWEKKKRYYNDQMSWTQGFISAMIIAVVGVILSPMSQFVIYEFISPNYFENMINYTVSNNKLSLEAAQTNFNLSSAIWQSISGGLSTGLVIGALAAYLLRTKNTETTEETFKTEN</sequence>
<accession>A0A365P1G8</accession>
<gene>
    <name evidence="2" type="ORF">DPN68_07965</name>
</gene>
<keyword evidence="1" id="KW-0812">Transmembrane</keyword>
<organism evidence="2 3">
    <name type="scientific">Flavobacterium tibetense</name>
    <dbReference type="NCBI Taxonomy" id="2233533"/>
    <lineage>
        <taxon>Bacteria</taxon>
        <taxon>Pseudomonadati</taxon>
        <taxon>Bacteroidota</taxon>
        <taxon>Flavobacteriia</taxon>
        <taxon>Flavobacteriales</taxon>
        <taxon>Flavobacteriaceae</taxon>
        <taxon>Flavobacterium</taxon>
    </lineage>
</organism>
<reference evidence="2 3" key="1">
    <citation type="submission" date="2018-06" db="EMBL/GenBank/DDBJ databases">
        <title>Flavobacterium tibetense sp. nov., isolated from a wetland YonghuCo on Tibetan Plateau.</title>
        <authorList>
            <person name="Xing P."/>
            <person name="Phurbu D."/>
            <person name="Lu H."/>
        </authorList>
    </citation>
    <scope>NUCLEOTIDE SEQUENCE [LARGE SCALE GENOMIC DNA]</scope>
    <source>
        <strain evidence="2 3">YH5</strain>
    </source>
</reference>
<dbReference type="AlphaFoldDB" id="A0A365P1G8"/>
<feature type="transmembrane region" description="Helical" evidence="1">
    <location>
        <begin position="75"/>
        <end position="97"/>
    </location>
</feature>
<keyword evidence="1" id="KW-1133">Transmembrane helix</keyword>
<dbReference type="InterPro" id="IPR025250">
    <property type="entry name" value="DUF4199"/>
</dbReference>